<keyword evidence="3" id="KW-1185">Reference proteome</keyword>
<gene>
    <name evidence="2" type="ORF">Q765_04270</name>
</gene>
<dbReference type="Proteomes" id="UP000030152">
    <property type="component" value="Unassembled WGS sequence"/>
</dbReference>
<evidence type="ECO:0000313" key="3">
    <source>
        <dbReference type="Proteomes" id="UP000030152"/>
    </source>
</evidence>
<keyword evidence="1" id="KW-0472">Membrane</keyword>
<reference evidence="2 3" key="1">
    <citation type="submission" date="2013-09" db="EMBL/GenBank/DDBJ databases">
        <authorList>
            <person name="Zeng Z."/>
            <person name="Chen C."/>
        </authorList>
    </citation>
    <scope>NUCLEOTIDE SEQUENCE [LARGE SCALE GENOMIC DNA]</scope>
    <source>
        <strain evidence="2 3">WB 3.3-2</strain>
    </source>
</reference>
<dbReference type="AlphaFoldDB" id="A0A0A2MIX4"/>
<protein>
    <submittedName>
        <fullName evidence="2">Uncharacterized protein</fullName>
    </submittedName>
</protein>
<sequence length="205" mass="24088">MLTIEDYRKAIYKRYEETKDGDFAEYLLQPTPARFKKLSIFLTDDLSPADKKIYGKFFRDENYNIKVLETFDTDKFKPICNFVKGVSKLTSLNSLDFLAVLVSLESRPFVKFRKGETAMLDNLMNYEHSLKPDNVTVKRMFDDLKGAEEKKSGNPNFEEYENLVQKKMPEMNNKQAFFLGMITLAVLLVSFVYFCFSRKRFNNFK</sequence>
<accession>A0A0A2MIX4</accession>
<dbReference type="EMBL" id="JRLX01000002">
    <property type="protein sequence ID" value="KGO88255.1"/>
    <property type="molecule type" value="Genomic_DNA"/>
</dbReference>
<evidence type="ECO:0000313" key="2">
    <source>
        <dbReference type="EMBL" id="KGO88255.1"/>
    </source>
</evidence>
<name>A0A0A2MIX4_9FLAO</name>
<evidence type="ECO:0000256" key="1">
    <source>
        <dbReference type="SAM" id="Phobius"/>
    </source>
</evidence>
<feature type="transmembrane region" description="Helical" evidence="1">
    <location>
        <begin position="176"/>
        <end position="196"/>
    </location>
</feature>
<dbReference type="OrthoDB" id="1340494at2"/>
<comment type="caution">
    <text evidence="2">The sequence shown here is derived from an EMBL/GenBank/DDBJ whole genome shotgun (WGS) entry which is preliminary data.</text>
</comment>
<dbReference type="RefSeq" id="WP_020212061.1">
    <property type="nucleotide sequence ID" value="NZ_JRLX01000002.1"/>
</dbReference>
<keyword evidence="1" id="KW-1133">Transmembrane helix</keyword>
<keyword evidence="1" id="KW-0812">Transmembrane</keyword>
<organism evidence="2 3">
    <name type="scientific">Flavobacterium rivuli WB 3.3-2 = DSM 21788</name>
    <dbReference type="NCBI Taxonomy" id="1121895"/>
    <lineage>
        <taxon>Bacteria</taxon>
        <taxon>Pseudomonadati</taxon>
        <taxon>Bacteroidota</taxon>
        <taxon>Flavobacteriia</taxon>
        <taxon>Flavobacteriales</taxon>
        <taxon>Flavobacteriaceae</taxon>
        <taxon>Flavobacterium</taxon>
    </lineage>
</organism>
<proteinExistence type="predicted"/>